<proteinExistence type="predicted"/>
<dbReference type="RefSeq" id="WP_061496922.1">
    <property type="nucleotide sequence ID" value="NZ_CP115659.1"/>
</dbReference>
<dbReference type="AlphaFoldDB" id="A0A1C4AHG5"/>
<dbReference type="Proteomes" id="UP000198975">
    <property type="component" value="Unassembled WGS sequence"/>
</dbReference>
<gene>
    <name evidence="2" type="ORF">GA0061071_10359</name>
</gene>
<dbReference type="InterPro" id="IPR025309">
    <property type="entry name" value="KTSC_dom"/>
</dbReference>
<accession>A0A1C4AHG5</accession>
<dbReference type="OrthoDB" id="8612029at2"/>
<evidence type="ECO:0000313" key="3">
    <source>
        <dbReference type="Proteomes" id="UP000198975"/>
    </source>
</evidence>
<evidence type="ECO:0000313" key="2">
    <source>
        <dbReference type="EMBL" id="SCB94016.1"/>
    </source>
</evidence>
<sequence>MKRHPLSCRALKAAGYDPNSSVLELEHSNGRVEQYLGVPPKTWQGFLMSHDQEKYFRDNIANSFLKIVVEQANYSRF</sequence>
<evidence type="ECO:0000259" key="1">
    <source>
        <dbReference type="Pfam" id="PF13619"/>
    </source>
</evidence>
<feature type="domain" description="KTSC" evidence="1">
    <location>
        <begin position="10"/>
        <end position="64"/>
    </location>
</feature>
<protein>
    <submittedName>
        <fullName evidence="2">KTSC domain-containing protein</fullName>
    </submittedName>
</protein>
<reference evidence="3" key="1">
    <citation type="submission" date="2016-08" db="EMBL/GenBank/DDBJ databases">
        <authorList>
            <person name="Varghese N."/>
            <person name="Submissions Spin"/>
        </authorList>
    </citation>
    <scope>NUCLEOTIDE SEQUENCE [LARGE SCALE GENOMIC DNA]</scope>
    <source>
        <strain evidence="3">REICA_082</strain>
    </source>
</reference>
<dbReference type="Pfam" id="PF13619">
    <property type="entry name" value="KTSC"/>
    <property type="match status" value="1"/>
</dbReference>
<organism evidence="2 3">
    <name type="scientific">Kosakonia oryzendophytica</name>
    <dbReference type="NCBI Taxonomy" id="1005665"/>
    <lineage>
        <taxon>Bacteria</taxon>
        <taxon>Pseudomonadati</taxon>
        <taxon>Pseudomonadota</taxon>
        <taxon>Gammaproteobacteria</taxon>
        <taxon>Enterobacterales</taxon>
        <taxon>Enterobacteriaceae</taxon>
        <taxon>Kosakonia</taxon>
    </lineage>
</organism>
<keyword evidence="3" id="KW-1185">Reference proteome</keyword>
<name>A0A1C4AHG5_9ENTR</name>
<dbReference type="EMBL" id="FMAY01000003">
    <property type="protein sequence ID" value="SCB94016.1"/>
    <property type="molecule type" value="Genomic_DNA"/>
</dbReference>